<dbReference type="EMBL" id="JBHSDP010000006">
    <property type="protein sequence ID" value="MFC4327020.1"/>
    <property type="molecule type" value="Genomic_DNA"/>
</dbReference>
<gene>
    <name evidence="1" type="ORF">ACFPC0_04085</name>
</gene>
<dbReference type="RefSeq" id="WP_381736933.1">
    <property type="nucleotide sequence ID" value="NZ_JBHSDP010000006.1"/>
</dbReference>
<dbReference type="Proteomes" id="UP001595824">
    <property type="component" value="Unassembled WGS sequence"/>
</dbReference>
<name>A0ABV8T8U8_9ACTN</name>
<sequence>MRPDELSPYESRLWHAFAHGGTVDLRDVRDGPPAVEPEIRAEVVAALLTGAAAAPVPGARPALRLTGARVTGRLDLRFAEIAAPVALDECAFDEVPLFQGASLRDLALTGCALPGLAADTARIDGRLVLSRSRLTGPLVLTRAQIHSDLDLRGAVITAPGTEAVSAVRLTTGGDVLCTGLTVRGAFRLTGATLSGELDLEGASLSNPGGHALDAYHVQVTEDFTCHPGFSAEGRVILSGATVAAAIGFCGARLDNAGDIALEAVDVSVARNFDLGQGLTVNGGVTLDGSRIGTRLSFRDATLTDPGGTALSLRLTQARETDLRTRRPAEGTVDASNAHLGTLYDTPATWPADLRLADTAYTALAAPLTAAERLRWLRRGSDGYHPQPYEQLAAAYRRLGHEDEARTVLLAKQRRRRSLLPPHTRLWGYVQDATIGYGYRPLRAGLWLLALLCCGALFFGAHHPAPLEAGKAPPFNALFYTLDLLIPISAFGQETAFAPRGTGQWLAYALTAAGWILATTTATGISRSISRQ</sequence>
<keyword evidence="2" id="KW-1185">Reference proteome</keyword>
<evidence type="ECO:0000313" key="1">
    <source>
        <dbReference type="EMBL" id="MFC4327020.1"/>
    </source>
</evidence>
<accession>A0ABV8T8U8</accession>
<evidence type="ECO:0000313" key="2">
    <source>
        <dbReference type="Proteomes" id="UP001595824"/>
    </source>
</evidence>
<reference evidence="2" key="1">
    <citation type="journal article" date="2019" name="Int. J. Syst. Evol. Microbiol.">
        <title>The Global Catalogue of Microorganisms (GCM) 10K type strain sequencing project: providing services to taxonomists for standard genome sequencing and annotation.</title>
        <authorList>
            <consortium name="The Broad Institute Genomics Platform"/>
            <consortium name="The Broad Institute Genome Sequencing Center for Infectious Disease"/>
            <person name="Wu L."/>
            <person name="Ma J."/>
        </authorList>
    </citation>
    <scope>NUCLEOTIDE SEQUENCE [LARGE SCALE GENOMIC DNA]</scope>
    <source>
        <strain evidence="2">PCU 347</strain>
    </source>
</reference>
<protein>
    <submittedName>
        <fullName evidence="1">Oxidoreductase</fullName>
    </submittedName>
</protein>
<organism evidence="1 2">
    <name type="scientific">Streptomyces andamanensis</name>
    <dbReference type="NCBI Taxonomy" id="1565035"/>
    <lineage>
        <taxon>Bacteria</taxon>
        <taxon>Bacillati</taxon>
        <taxon>Actinomycetota</taxon>
        <taxon>Actinomycetes</taxon>
        <taxon>Kitasatosporales</taxon>
        <taxon>Streptomycetaceae</taxon>
        <taxon>Streptomyces</taxon>
    </lineage>
</organism>
<comment type="caution">
    <text evidence="1">The sequence shown here is derived from an EMBL/GenBank/DDBJ whole genome shotgun (WGS) entry which is preliminary data.</text>
</comment>
<proteinExistence type="predicted"/>